<evidence type="ECO:0000256" key="1">
    <source>
        <dbReference type="SAM" id="Phobius"/>
    </source>
</evidence>
<keyword evidence="1" id="KW-0812">Transmembrane</keyword>
<proteinExistence type="predicted"/>
<organism evidence="2 3">
    <name type="scientific">Lactococcus ileimucosae</name>
    <dbReference type="NCBI Taxonomy" id="2941329"/>
    <lineage>
        <taxon>Bacteria</taxon>
        <taxon>Bacillati</taxon>
        <taxon>Bacillota</taxon>
        <taxon>Bacilli</taxon>
        <taxon>Lactobacillales</taxon>
        <taxon>Streptococcaceae</taxon>
        <taxon>Lactococcus</taxon>
    </lineage>
</organism>
<feature type="transmembrane region" description="Helical" evidence="1">
    <location>
        <begin position="122"/>
        <end position="144"/>
    </location>
</feature>
<dbReference type="EMBL" id="JBCLSH010000003">
    <property type="protein sequence ID" value="MEY8442955.1"/>
    <property type="molecule type" value="Genomic_DNA"/>
</dbReference>
<sequence>MFNWLSIFAGTLAWVMVESLLYNPVHAWGRFWAKESGMAEKMEKQKMSVSDMLFTFGGTLLVGVFMAIGLSHAVKTASAGIGSTFGVSPLVAALMMAFLNWLAFYGVGQFVLAAYSGQSKKLIGLHLLNGLIGLLVLGLVIGLLG</sequence>
<dbReference type="Proteomes" id="UP001565283">
    <property type="component" value="Unassembled WGS sequence"/>
</dbReference>
<accession>A0ABV4D4Y7</accession>
<feature type="transmembrane region" description="Helical" evidence="1">
    <location>
        <begin position="90"/>
        <end position="115"/>
    </location>
</feature>
<keyword evidence="1" id="KW-1133">Transmembrane helix</keyword>
<feature type="transmembrane region" description="Helical" evidence="1">
    <location>
        <begin position="49"/>
        <end position="70"/>
    </location>
</feature>
<evidence type="ECO:0000313" key="3">
    <source>
        <dbReference type="Proteomes" id="UP001565283"/>
    </source>
</evidence>
<name>A0ABV4D4Y7_9LACT</name>
<dbReference type="InterPro" id="IPR013879">
    <property type="entry name" value="DUF1761"/>
</dbReference>
<gene>
    <name evidence="2" type="ORF">AALA52_01575</name>
</gene>
<keyword evidence="3" id="KW-1185">Reference proteome</keyword>
<dbReference type="Pfam" id="PF08570">
    <property type="entry name" value="DUF1761"/>
    <property type="match status" value="1"/>
</dbReference>
<dbReference type="RefSeq" id="WP_369947779.1">
    <property type="nucleotide sequence ID" value="NZ_JBCLSH010000003.1"/>
</dbReference>
<feature type="transmembrane region" description="Helical" evidence="1">
    <location>
        <begin position="6"/>
        <end position="28"/>
    </location>
</feature>
<keyword evidence="1" id="KW-0472">Membrane</keyword>
<comment type="caution">
    <text evidence="2">The sequence shown here is derived from an EMBL/GenBank/DDBJ whole genome shotgun (WGS) entry which is preliminary data.</text>
</comment>
<protein>
    <submittedName>
        <fullName evidence="2">DUF1761 family protein</fullName>
    </submittedName>
</protein>
<evidence type="ECO:0000313" key="2">
    <source>
        <dbReference type="EMBL" id="MEY8442955.1"/>
    </source>
</evidence>
<reference evidence="2 3" key="1">
    <citation type="submission" date="2024-03" db="EMBL/GenBank/DDBJ databases">
        <title>Mouse gut bacterial collection (mGBC) of GemPharmatech.</title>
        <authorList>
            <person name="He Y."/>
            <person name="Dong L."/>
            <person name="Wu D."/>
            <person name="Gao X."/>
            <person name="Lin Z."/>
        </authorList>
    </citation>
    <scope>NUCLEOTIDE SEQUENCE [LARGE SCALE GENOMIC DNA]</scope>
    <source>
        <strain evidence="2 3">61-15</strain>
    </source>
</reference>